<protein>
    <submittedName>
        <fullName evidence="3">Anti-sigma regulatory factor (Ser/Thr protein kinase)</fullName>
    </submittedName>
</protein>
<comment type="caution">
    <text evidence="3">The sequence shown here is derived from an EMBL/GenBank/DDBJ whole genome shotgun (WGS) entry which is preliminary data.</text>
</comment>
<organism evidence="3 4">
    <name type="scientific">Actinokineospora auranticolor</name>
    <dbReference type="NCBI Taxonomy" id="155976"/>
    <lineage>
        <taxon>Bacteria</taxon>
        <taxon>Bacillati</taxon>
        <taxon>Actinomycetota</taxon>
        <taxon>Actinomycetes</taxon>
        <taxon>Pseudonocardiales</taxon>
        <taxon>Pseudonocardiaceae</taxon>
        <taxon>Actinokineospora</taxon>
    </lineage>
</organism>
<evidence type="ECO:0000313" key="3">
    <source>
        <dbReference type="EMBL" id="PPK65054.1"/>
    </source>
</evidence>
<name>A0A2S6GIJ2_9PSEU</name>
<dbReference type="Gene3D" id="3.30.565.10">
    <property type="entry name" value="Histidine kinase-like ATPase, C-terminal domain"/>
    <property type="match status" value="1"/>
</dbReference>
<dbReference type="PANTHER" id="PTHR35526:SF3">
    <property type="entry name" value="ANTI-SIGMA-F FACTOR RSBW"/>
    <property type="match status" value="1"/>
</dbReference>
<evidence type="ECO:0000259" key="2">
    <source>
        <dbReference type="Pfam" id="PF13581"/>
    </source>
</evidence>
<proteinExistence type="predicted"/>
<keyword evidence="4" id="KW-1185">Reference proteome</keyword>
<reference evidence="3 4" key="1">
    <citation type="submission" date="2018-02" db="EMBL/GenBank/DDBJ databases">
        <title>Genomic Encyclopedia of Archaeal and Bacterial Type Strains, Phase II (KMG-II): from individual species to whole genera.</title>
        <authorList>
            <person name="Goeker M."/>
        </authorList>
    </citation>
    <scope>NUCLEOTIDE SEQUENCE [LARGE SCALE GENOMIC DNA]</scope>
    <source>
        <strain evidence="3 4">YU 961-1</strain>
    </source>
</reference>
<evidence type="ECO:0000313" key="4">
    <source>
        <dbReference type="Proteomes" id="UP000239203"/>
    </source>
</evidence>
<dbReference type="OrthoDB" id="5184914at2"/>
<accession>A0A2S6GIJ2</accession>
<feature type="domain" description="Histidine kinase/HSP90-like ATPase" evidence="2">
    <location>
        <begin position="18"/>
        <end position="140"/>
    </location>
</feature>
<dbReference type="InterPro" id="IPR003594">
    <property type="entry name" value="HATPase_dom"/>
</dbReference>
<dbReference type="EMBL" id="PTIX01000016">
    <property type="protein sequence ID" value="PPK65054.1"/>
    <property type="molecule type" value="Genomic_DNA"/>
</dbReference>
<dbReference type="InterPro" id="IPR036890">
    <property type="entry name" value="HATPase_C_sf"/>
</dbReference>
<dbReference type="AlphaFoldDB" id="A0A2S6GIJ2"/>
<dbReference type="Proteomes" id="UP000239203">
    <property type="component" value="Unassembled WGS sequence"/>
</dbReference>
<evidence type="ECO:0000256" key="1">
    <source>
        <dbReference type="ARBA" id="ARBA00022527"/>
    </source>
</evidence>
<dbReference type="RefSeq" id="WP_104481482.1">
    <property type="nucleotide sequence ID" value="NZ_CP154825.1"/>
</dbReference>
<dbReference type="CDD" id="cd16936">
    <property type="entry name" value="HATPase_RsbW-like"/>
    <property type="match status" value="1"/>
</dbReference>
<sequence>MTPGTTTPRTSALRVEITAHIDDITVIRAALRAWLTARDIVEARREDILLAIDEAITNSIEHAYRDIAPGPVTLTALVLPDATSVRVSIADRGQWRTPTSEPSGTRVPLSGRGLKIIYTIADRLNIDRGTPTAPGTTTTIEFRAETTRP</sequence>
<keyword evidence="3" id="KW-0418">Kinase</keyword>
<dbReference type="InterPro" id="IPR050267">
    <property type="entry name" value="Anti-sigma-factor_SerPK"/>
</dbReference>
<dbReference type="GO" id="GO:0004674">
    <property type="term" value="F:protein serine/threonine kinase activity"/>
    <property type="evidence" value="ECO:0007669"/>
    <property type="project" value="UniProtKB-KW"/>
</dbReference>
<dbReference type="SUPFAM" id="SSF55874">
    <property type="entry name" value="ATPase domain of HSP90 chaperone/DNA topoisomerase II/histidine kinase"/>
    <property type="match status" value="1"/>
</dbReference>
<keyword evidence="3" id="KW-0808">Transferase</keyword>
<dbReference type="PANTHER" id="PTHR35526">
    <property type="entry name" value="ANTI-SIGMA-F FACTOR RSBW-RELATED"/>
    <property type="match status" value="1"/>
</dbReference>
<dbReference type="Pfam" id="PF13581">
    <property type="entry name" value="HATPase_c_2"/>
    <property type="match status" value="1"/>
</dbReference>
<keyword evidence="1" id="KW-0723">Serine/threonine-protein kinase</keyword>
<gene>
    <name evidence="3" type="ORF">CLV40_11697</name>
</gene>